<dbReference type="Gene3D" id="1.50.10.20">
    <property type="match status" value="1"/>
</dbReference>
<dbReference type="GO" id="GO:0005615">
    <property type="term" value="C:extracellular space"/>
    <property type="evidence" value="ECO:0007669"/>
    <property type="project" value="InterPro"/>
</dbReference>
<evidence type="ECO:0000256" key="2">
    <source>
        <dbReference type="ARBA" id="ARBA00022859"/>
    </source>
</evidence>
<comment type="caution">
    <text evidence="14">The sequence shown here is derived from an EMBL/GenBank/DDBJ whole genome shotgun (WGS) entry which is preliminary data.</text>
</comment>
<feature type="domain" description="Alpha-2-macroglobulin bait region" evidence="11">
    <location>
        <begin position="737"/>
        <end position="879"/>
    </location>
</feature>
<dbReference type="SMART" id="SM01361">
    <property type="entry name" value="A2M_recep"/>
    <property type="match status" value="1"/>
</dbReference>
<dbReference type="InterPro" id="IPR009048">
    <property type="entry name" value="A-macroglobulin_rcpt-bd"/>
</dbReference>
<keyword evidence="3" id="KW-0882">Thioester bond</keyword>
<dbReference type="InterPro" id="IPR001599">
    <property type="entry name" value="Macroglobln_a2"/>
</dbReference>
<dbReference type="Pfam" id="PF17791">
    <property type="entry name" value="MG3"/>
    <property type="match status" value="1"/>
</dbReference>
<dbReference type="InterPro" id="IPR002890">
    <property type="entry name" value="MG2"/>
</dbReference>
<evidence type="ECO:0000313" key="14">
    <source>
        <dbReference type="EMBL" id="CAB3231045.1"/>
    </source>
</evidence>
<dbReference type="PANTHER" id="PTHR11412:SF136">
    <property type="entry name" value="CD109 ANTIGEN"/>
    <property type="match status" value="1"/>
</dbReference>
<evidence type="ECO:0000256" key="4">
    <source>
        <dbReference type="ARBA" id="ARBA00023157"/>
    </source>
</evidence>
<accession>A0A8S0ZDL5</accession>
<keyword evidence="5" id="KW-0325">Glycoprotein</keyword>
<dbReference type="InterPro" id="IPR036595">
    <property type="entry name" value="A-macroglobulin_rcpt-bd_sf"/>
</dbReference>
<dbReference type="EMBL" id="CADEBD010000288">
    <property type="protein sequence ID" value="CAB3231045.1"/>
    <property type="molecule type" value="Genomic_DNA"/>
</dbReference>
<dbReference type="GO" id="GO:0004866">
    <property type="term" value="F:endopeptidase inhibitor activity"/>
    <property type="evidence" value="ECO:0007669"/>
    <property type="project" value="InterPro"/>
</dbReference>
<dbReference type="GO" id="GO:0002376">
    <property type="term" value="P:immune system process"/>
    <property type="evidence" value="ECO:0007669"/>
    <property type="project" value="UniProtKB-KW"/>
</dbReference>
<feature type="coiled-coil region" evidence="9">
    <location>
        <begin position="63"/>
        <end position="230"/>
    </location>
</feature>
<keyword evidence="9" id="KW-0175">Coiled coil</keyword>
<evidence type="ECO:0000259" key="11">
    <source>
        <dbReference type="SMART" id="SM01359"/>
    </source>
</evidence>
<feature type="region of interest" description="Disordered" evidence="10">
    <location>
        <begin position="951"/>
        <end position="976"/>
    </location>
</feature>
<comment type="function">
    <text evidence="6">Binds covalently through a thioester bond to the pathogen surface resulting in pathogen clearance.</text>
</comment>
<evidence type="ECO:0000256" key="5">
    <source>
        <dbReference type="ARBA" id="ARBA00023180"/>
    </source>
</evidence>
<keyword evidence="4" id="KW-1015">Disulfide bond</keyword>
<dbReference type="SUPFAM" id="SSF48239">
    <property type="entry name" value="Terpenoid cyclases/Protein prenyltransferases"/>
    <property type="match status" value="1"/>
</dbReference>
<evidence type="ECO:0000256" key="8">
    <source>
        <dbReference type="ARBA" id="ARBA00078071"/>
    </source>
</evidence>
<dbReference type="InterPro" id="IPR041555">
    <property type="entry name" value="MG3"/>
</dbReference>
<feature type="domain" description="Alpha-2-macroglobulin" evidence="12">
    <location>
        <begin position="995"/>
        <end position="1085"/>
    </location>
</feature>
<dbReference type="SMART" id="SM01359">
    <property type="entry name" value="A2M_N_2"/>
    <property type="match status" value="1"/>
</dbReference>
<evidence type="ECO:0000313" key="15">
    <source>
        <dbReference type="Proteomes" id="UP000494256"/>
    </source>
</evidence>
<dbReference type="Pfam" id="PF07677">
    <property type="entry name" value="A2M_recep"/>
    <property type="match status" value="1"/>
</dbReference>
<evidence type="ECO:0000256" key="10">
    <source>
        <dbReference type="SAM" id="MobiDB-lite"/>
    </source>
</evidence>
<dbReference type="Gene3D" id="2.60.40.2950">
    <property type="match status" value="1"/>
</dbReference>
<comment type="subunit">
    <text evidence="7">Heterodimer of a TEP1-N chain and an TEP1-C chain non-covalently linked. Forms a complex composed of TEP1-N and TEP1-C heterodimer, LRIM1 and APL1C; the interaction stabilizes TEP1-N and TEP1-C heterodimer, prevents its binding to tissues while circulating in the hemolymph and protects the thioester bond from hydrolysis. Mature TEP1 and to a lesser extent full-length TEP1 interact with SPCLIP1; the interaction is induced by microbial infection.</text>
</comment>
<organism evidence="14 15">
    <name type="scientific">Arctia plantaginis</name>
    <name type="common">Wood tiger moth</name>
    <name type="synonym">Phalaena plantaginis</name>
    <dbReference type="NCBI Taxonomy" id="874455"/>
    <lineage>
        <taxon>Eukaryota</taxon>
        <taxon>Metazoa</taxon>
        <taxon>Ecdysozoa</taxon>
        <taxon>Arthropoda</taxon>
        <taxon>Hexapoda</taxon>
        <taxon>Insecta</taxon>
        <taxon>Pterygota</taxon>
        <taxon>Neoptera</taxon>
        <taxon>Endopterygota</taxon>
        <taxon>Lepidoptera</taxon>
        <taxon>Glossata</taxon>
        <taxon>Ditrysia</taxon>
        <taxon>Noctuoidea</taxon>
        <taxon>Erebidae</taxon>
        <taxon>Arctiinae</taxon>
        <taxon>Arctia</taxon>
    </lineage>
</organism>
<dbReference type="SUPFAM" id="SSF49410">
    <property type="entry name" value="Alpha-macroglobulin receptor domain"/>
    <property type="match status" value="1"/>
</dbReference>
<gene>
    <name evidence="14" type="ORF">APLA_LOCUS4900</name>
</gene>
<dbReference type="Pfam" id="PF00207">
    <property type="entry name" value="A2M"/>
    <property type="match status" value="1"/>
</dbReference>
<dbReference type="Pfam" id="PF01835">
    <property type="entry name" value="MG2"/>
    <property type="match status" value="1"/>
</dbReference>
<sequence length="1748" mass="189946">MARVTEFETLEHQFLELIAEFRTITISGNRLRDSLRTESSRAEAAEAGRAAAERTAAEARSSASAATAAVNKATSALANAQEQLTGLKIHLELTERQRATLEERCTQMSTQINSLERQLQQLRPLQPAHAMLQKQYTDLQERILNASEEARRESSRLESELRRVEKCNAAGSELRERARLAAAAHAREKRLANTELQHTNRELLNANAEISKLRATVAELQIHLTEVNKNNVIRTVDPNIEVVAEIRAALEAERAGTTKLERALAAALADNATLASRLHATDNTDEANDALTPTELTSTNISSIRTMIQKFGVCVFFVALTAPLVQCISVIGPRALRPFSSYTVAIAGSSRSYSLYVAIEGRRANGEQYNLGREVQVPAATSRVIELEIGDPGPGQYALVARSTSGPLFSSSASLLYQPRSFCIFVQTDKRVYQPGDTINFRVIALDKYLLPLSTTVDVSVLDSGGSPIRQWAAADLDRGVLTQELVLADEPALGKWTIQVEARGQKYSHDILVADYVLPKFHLEMHLPKEVLFSEGRFDINVTAKHFNGHPVRGELTISAYPVFFSGLLQPVVAAPTRKVVEINGQTDVTFDLKTDLDLAEDAARPLVVEAVLEEKDTLIKQNISSRILLLRAPYRLRVSAPNYFKPALPYIVQVEVVDPSGQLINTDGEVTVERLWDDGTPANVTQIPLNKGIATYTLVPDKGHVNSTLNLLIKYKEVTERVVHVQRNEYTSQYLTAEVLTRNTSVGDEMRARITATEPMDLVHYAVIGRGDIIVAKTIELSPARKSVDVTASVTSRMAPGCIFLAWYRSLEAPRNNLLSAAVYSPQKDILQNQVLVSPVSTNGASPKPNTLVELRVLGEAGALVSLLAEDTRSIDAGIAQSNALGSGLDINKIERETESFNSLPHSVFKNEDHLSSSGIDLGGFTTSDVFKNAGVVILTDGVVVKNNQDGSVSSPAPVETGTRPPLAGPYAFSRLPPPPSPRYYLTVSPQPTWMLANLTIGNDGNGAKERWTAETPGEFSIGAFSVHPTLGLGLATPQKFTTSVPLALDAELPSSLQRGETVAAVVILKTTLAVDTPVEVTFYNSDQYFEFEPLDNELENAKKIELFRRIRVTVPARGSISTAFLVTVVRSGEAPVIIEASGNGVSASLFRTIAVKDGYEEDLWAWSLLDARKTVARANVTLNVRPGVKAGAISLRATGDLLASALQATKAPIAPSADSIHALRPLALACVLLDHLQATGQAESATTKEARALAAAGYQRLMAYRRLDGSFAAEHDAEAEGDVWMTAAATRWLSRCSRYVSVEATPATSAAAWLAHAQLSDGSWPAPSPRVVTDPHAQAPLPLTAHALVALHQSKGSEVLYKNNINKALDFLGSEVSPNLDAYSLAVIGGAFALTRHPQLTQTLEIMDKYANTTGTTLFWSRTLYKNEWRNPWLVGNSLEATTATWGLRAMLGARLIDEATPVIRYLLQSYQPNDPDPDVIDSLAQYAEMIHASTKLRVSVNVTGSEEARQFQIAENNALIIQTQSIRNSRTVSAVTEGRGIALVGLFAKGSTNVTAPWPRYTLDPRVDQVSTKYRLQLSVCFGFVSQGNETESGLALLTVQLPSGYLADITTLNELTSVRHVVWARVSRQGARVVAGVRAAAAERCATLAAPRALPVARQRPAWVTLIDLYDSSHRARVFYQALPATACDACREWESCARACGSAALQVSEDDQKGDQIKPSTASLVKSTLLLGIITTVLILIY</sequence>
<dbReference type="InterPro" id="IPR011625">
    <property type="entry name" value="A2M_N_BRD"/>
</dbReference>
<evidence type="ECO:0000256" key="1">
    <source>
        <dbReference type="ARBA" id="ARBA00022729"/>
    </source>
</evidence>
<evidence type="ECO:0000259" key="12">
    <source>
        <dbReference type="SMART" id="SM01360"/>
    </source>
</evidence>
<protein>
    <recommendedName>
        <fullName evidence="8">TEP1-F</fullName>
    </recommendedName>
</protein>
<evidence type="ECO:0000256" key="3">
    <source>
        <dbReference type="ARBA" id="ARBA00022966"/>
    </source>
</evidence>
<dbReference type="InterPro" id="IPR011626">
    <property type="entry name" value="Alpha-macroglobulin_TED"/>
</dbReference>
<dbReference type="OrthoDB" id="7430688at2759"/>
<dbReference type="Gene3D" id="2.60.120.1540">
    <property type="match status" value="1"/>
</dbReference>
<evidence type="ECO:0000256" key="7">
    <source>
        <dbReference type="ARBA" id="ARBA00063781"/>
    </source>
</evidence>
<dbReference type="InterPro" id="IPR050473">
    <property type="entry name" value="A2M/Complement_sys"/>
</dbReference>
<dbReference type="FunFam" id="2.60.40.1930:FF:000001">
    <property type="entry name" value="CD109 isoform 3"/>
    <property type="match status" value="1"/>
</dbReference>
<evidence type="ECO:0000259" key="13">
    <source>
        <dbReference type="SMART" id="SM01361"/>
    </source>
</evidence>
<dbReference type="Pfam" id="PF07678">
    <property type="entry name" value="TED_complement"/>
    <property type="match status" value="1"/>
</dbReference>
<keyword evidence="1" id="KW-0732">Signal</keyword>
<name>A0A8S0ZDL5_ARCPL</name>
<dbReference type="Pfam" id="PF07703">
    <property type="entry name" value="A2M_BRD"/>
    <property type="match status" value="1"/>
</dbReference>
<evidence type="ECO:0000256" key="6">
    <source>
        <dbReference type="ARBA" id="ARBA00057615"/>
    </source>
</evidence>
<keyword evidence="2" id="KW-0391">Immunity</keyword>
<evidence type="ECO:0000256" key="9">
    <source>
        <dbReference type="SAM" id="Coils"/>
    </source>
</evidence>
<proteinExistence type="predicted"/>
<dbReference type="InterPro" id="IPR013783">
    <property type="entry name" value="Ig-like_fold"/>
</dbReference>
<dbReference type="Gene3D" id="2.60.40.1940">
    <property type="match status" value="1"/>
</dbReference>
<dbReference type="Gene3D" id="2.60.40.10">
    <property type="entry name" value="Immunoglobulins"/>
    <property type="match status" value="1"/>
</dbReference>
<dbReference type="Gene3D" id="2.60.40.690">
    <property type="entry name" value="Alpha-macroglobulin, receptor-binding domain"/>
    <property type="match status" value="1"/>
</dbReference>
<dbReference type="Proteomes" id="UP000494256">
    <property type="component" value="Unassembled WGS sequence"/>
</dbReference>
<dbReference type="SMART" id="SM01360">
    <property type="entry name" value="A2M"/>
    <property type="match status" value="1"/>
</dbReference>
<reference evidence="14 15" key="1">
    <citation type="submission" date="2020-04" db="EMBL/GenBank/DDBJ databases">
        <authorList>
            <person name="Wallbank WR R."/>
            <person name="Pardo Diaz C."/>
            <person name="Kozak K."/>
            <person name="Martin S."/>
            <person name="Jiggins C."/>
            <person name="Moest M."/>
            <person name="Warren A I."/>
            <person name="Byers J.R.P. K."/>
            <person name="Montejo-Kovacevich G."/>
            <person name="Yen C E."/>
        </authorList>
    </citation>
    <scope>NUCLEOTIDE SEQUENCE [LARGE SCALE GENOMIC DNA]</scope>
</reference>
<dbReference type="InterPro" id="IPR008930">
    <property type="entry name" value="Terpenoid_cyclase/PrenylTrfase"/>
</dbReference>
<dbReference type="Gene3D" id="2.60.40.1930">
    <property type="match status" value="2"/>
</dbReference>
<dbReference type="PANTHER" id="PTHR11412">
    <property type="entry name" value="MACROGLOBULIN / COMPLEMENT"/>
    <property type="match status" value="1"/>
</dbReference>
<feature type="domain" description="Alpha-macroglobulin receptor-binding" evidence="13">
    <location>
        <begin position="1597"/>
        <end position="1685"/>
    </location>
</feature>